<dbReference type="OrthoDB" id="6116361at2"/>
<keyword evidence="3" id="KW-1003">Cell membrane</keyword>
<evidence type="ECO:0000313" key="12">
    <source>
        <dbReference type="Proteomes" id="UP000295696"/>
    </source>
</evidence>
<feature type="domain" description="Tripartite ATP-independent periplasmic transporters DctQ component" evidence="10">
    <location>
        <begin position="75"/>
        <end position="205"/>
    </location>
</feature>
<dbReference type="PANTHER" id="PTHR35011">
    <property type="entry name" value="2,3-DIKETO-L-GULONATE TRAP TRANSPORTER SMALL PERMEASE PROTEIN YIAM"/>
    <property type="match status" value="1"/>
</dbReference>
<dbReference type="RefSeq" id="WP_132248721.1">
    <property type="nucleotide sequence ID" value="NZ_SLZU01000032.1"/>
</dbReference>
<evidence type="ECO:0000256" key="4">
    <source>
        <dbReference type="ARBA" id="ARBA00022519"/>
    </source>
</evidence>
<organism evidence="11 12">
    <name type="scientific">Primorskyibacter sedentarius</name>
    <dbReference type="NCBI Taxonomy" id="745311"/>
    <lineage>
        <taxon>Bacteria</taxon>
        <taxon>Pseudomonadati</taxon>
        <taxon>Pseudomonadota</taxon>
        <taxon>Alphaproteobacteria</taxon>
        <taxon>Rhodobacterales</taxon>
        <taxon>Roseobacteraceae</taxon>
        <taxon>Primorskyibacter</taxon>
    </lineage>
</organism>
<feature type="transmembrane region" description="Helical" evidence="9">
    <location>
        <begin position="135"/>
        <end position="157"/>
    </location>
</feature>
<evidence type="ECO:0000256" key="7">
    <source>
        <dbReference type="ARBA" id="ARBA00023136"/>
    </source>
</evidence>
<dbReference type="InterPro" id="IPR055348">
    <property type="entry name" value="DctQ"/>
</dbReference>
<evidence type="ECO:0000256" key="5">
    <source>
        <dbReference type="ARBA" id="ARBA00022692"/>
    </source>
</evidence>
<evidence type="ECO:0000256" key="9">
    <source>
        <dbReference type="RuleBase" id="RU369079"/>
    </source>
</evidence>
<comment type="caution">
    <text evidence="9">Lacks conserved residue(s) required for the propagation of feature annotation.</text>
</comment>
<comment type="subunit">
    <text evidence="9">The complex comprises the extracytoplasmic solute receptor protein and the two transmembrane proteins.</text>
</comment>
<dbReference type="Proteomes" id="UP000295696">
    <property type="component" value="Unassembled WGS sequence"/>
</dbReference>
<keyword evidence="6 9" id="KW-1133">Transmembrane helix</keyword>
<dbReference type="Pfam" id="PF04290">
    <property type="entry name" value="DctQ"/>
    <property type="match status" value="1"/>
</dbReference>
<evidence type="ECO:0000256" key="8">
    <source>
        <dbReference type="ARBA" id="ARBA00038436"/>
    </source>
</evidence>
<dbReference type="GO" id="GO:0015740">
    <property type="term" value="P:C4-dicarboxylate transport"/>
    <property type="evidence" value="ECO:0007669"/>
    <property type="project" value="TreeGrafter"/>
</dbReference>
<dbReference type="EMBL" id="SLZU01000032">
    <property type="protein sequence ID" value="TCS54733.1"/>
    <property type="molecule type" value="Genomic_DNA"/>
</dbReference>
<dbReference type="AlphaFoldDB" id="A0A4R3ITP2"/>
<name>A0A4R3ITP2_9RHOB</name>
<comment type="function">
    <text evidence="9">Part of the tripartite ATP-independent periplasmic (TRAP) transport system.</text>
</comment>
<feature type="transmembrane region" description="Helical" evidence="9">
    <location>
        <begin position="177"/>
        <end position="197"/>
    </location>
</feature>
<feature type="transmembrane region" description="Helical" evidence="9">
    <location>
        <begin position="63"/>
        <end position="85"/>
    </location>
</feature>
<comment type="similarity">
    <text evidence="8 9">Belongs to the TRAP transporter small permease family.</text>
</comment>
<keyword evidence="2 9" id="KW-0813">Transport</keyword>
<feature type="transmembrane region" description="Helical" evidence="9">
    <location>
        <begin position="97"/>
        <end position="114"/>
    </location>
</feature>
<sequence length="222" mass="24882">MPTITSDIVEIIRAVLSNDAWMISESLKTNAAWVLGGIATLLGGAFFLLLYRYIPWIERKLESTVMVSTYLLIGAIIFVEVFRRFVLNMQAPWSTTLPPFLFLIMTWAGCAYNVKLRSHLAFAEFRVNMPRGLQFLCLTLDAVLWIGFSWIVIVTSTQVAANSAANFQILLGTDNVLQWWFLVSVPLSFLLIAARAMENWLEDLKNLRGGGEMIAPMAIGAD</sequence>
<accession>A0A4R3ITP2</accession>
<dbReference type="GO" id="GO:0005886">
    <property type="term" value="C:plasma membrane"/>
    <property type="evidence" value="ECO:0007669"/>
    <property type="project" value="UniProtKB-SubCell"/>
</dbReference>
<evidence type="ECO:0000256" key="6">
    <source>
        <dbReference type="ARBA" id="ARBA00022989"/>
    </source>
</evidence>
<dbReference type="PANTHER" id="PTHR35011:SF2">
    <property type="entry name" value="2,3-DIKETO-L-GULONATE TRAP TRANSPORTER SMALL PERMEASE PROTEIN YIAM"/>
    <property type="match status" value="1"/>
</dbReference>
<comment type="caution">
    <text evidence="11">The sequence shown here is derived from an EMBL/GenBank/DDBJ whole genome shotgun (WGS) entry which is preliminary data.</text>
</comment>
<proteinExistence type="inferred from homology"/>
<evidence type="ECO:0000313" key="11">
    <source>
        <dbReference type="EMBL" id="TCS54733.1"/>
    </source>
</evidence>
<protein>
    <recommendedName>
        <fullName evidence="9">TRAP transporter small permease protein</fullName>
    </recommendedName>
</protein>
<evidence type="ECO:0000259" key="10">
    <source>
        <dbReference type="Pfam" id="PF04290"/>
    </source>
</evidence>
<evidence type="ECO:0000256" key="3">
    <source>
        <dbReference type="ARBA" id="ARBA00022475"/>
    </source>
</evidence>
<keyword evidence="7 9" id="KW-0472">Membrane</keyword>
<comment type="subcellular location">
    <subcellularLocation>
        <location evidence="1 9">Cell inner membrane</location>
        <topology evidence="1 9">Multi-pass membrane protein</topology>
    </subcellularLocation>
</comment>
<evidence type="ECO:0000256" key="1">
    <source>
        <dbReference type="ARBA" id="ARBA00004429"/>
    </source>
</evidence>
<dbReference type="InterPro" id="IPR007387">
    <property type="entry name" value="TRAP_DctQ"/>
</dbReference>
<reference evidence="11 12" key="1">
    <citation type="submission" date="2019-03" db="EMBL/GenBank/DDBJ databases">
        <title>Genomic Encyclopedia of Type Strains, Phase IV (KMG-IV): sequencing the most valuable type-strain genomes for metagenomic binning, comparative biology and taxonomic classification.</title>
        <authorList>
            <person name="Goeker M."/>
        </authorList>
    </citation>
    <scope>NUCLEOTIDE SEQUENCE [LARGE SCALE GENOMIC DNA]</scope>
    <source>
        <strain evidence="11 12">DSM 104836</strain>
    </source>
</reference>
<keyword evidence="4 9" id="KW-0997">Cell inner membrane</keyword>
<gene>
    <name evidence="11" type="ORF">EDD52_1324</name>
</gene>
<evidence type="ECO:0000256" key="2">
    <source>
        <dbReference type="ARBA" id="ARBA00022448"/>
    </source>
</evidence>
<keyword evidence="5 9" id="KW-0812">Transmembrane</keyword>
<keyword evidence="12" id="KW-1185">Reference proteome</keyword>
<feature type="transmembrane region" description="Helical" evidence="9">
    <location>
        <begin position="31"/>
        <end position="51"/>
    </location>
</feature>
<dbReference type="GO" id="GO:0022857">
    <property type="term" value="F:transmembrane transporter activity"/>
    <property type="evidence" value="ECO:0007669"/>
    <property type="project" value="UniProtKB-UniRule"/>
</dbReference>